<evidence type="ECO:0008006" key="3">
    <source>
        <dbReference type="Google" id="ProtNLM"/>
    </source>
</evidence>
<organism evidence="1 2">
    <name type="scientific">Cylicocyclus nassatus</name>
    <name type="common">Nematode worm</name>
    <dbReference type="NCBI Taxonomy" id="53992"/>
    <lineage>
        <taxon>Eukaryota</taxon>
        <taxon>Metazoa</taxon>
        <taxon>Ecdysozoa</taxon>
        <taxon>Nematoda</taxon>
        <taxon>Chromadorea</taxon>
        <taxon>Rhabditida</taxon>
        <taxon>Rhabditina</taxon>
        <taxon>Rhabditomorpha</taxon>
        <taxon>Strongyloidea</taxon>
        <taxon>Strongylidae</taxon>
        <taxon>Cylicocyclus</taxon>
    </lineage>
</organism>
<sequence>RHHLERCSHHPTVDHCCSSIRFTLYTAINLIPYYSFVFLINNHSLLCAVTASEGPTLTGSSEWSSKSDKRHDRDRSKIVLILQYLPAVDNGKTPTDRTSGFCYNCKGIGHMKQCPSAERRNTGHHRDNDDMVDFPYCLTGTPEEGTFSTSTPIAIQPHNIASKQITDIFVLTFFSLET</sequence>
<feature type="non-terminal residue" evidence="1">
    <location>
        <position position="178"/>
    </location>
</feature>
<comment type="caution">
    <text evidence="1">The sequence shown here is derived from an EMBL/GenBank/DDBJ whole genome shotgun (WGS) entry which is preliminary data.</text>
</comment>
<dbReference type="GO" id="GO:0008270">
    <property type="term" value="F:zinc ion binding"/>
    <property type="evidence" value="ECO:0007669"/>
    <property type="project" value="InterPro"/>
</dbReference>
<dbReference type="Proteomes" id="UP001176961">
    <property type="component" value="Unassembled WGS sequence"/>
</dbReference>
<dbReference type="GO" id="GO:0003676">
    <property type="term" value="F:nucleic acid binding"/>
    <property type="evidence" value="ECO:0007669"/>
    <property type="project" value="InterPro"/>
</dbReference>
<accession>A0AA36H903</accession>
<gene>
    <name evidence="1" type="ORF">CYNAS_LOCUS18292</name>
</gene>
<reference evidence="1" key="1">
    <citation type="submission" date="2023-07" db="EMBL/GenBank/DDBJ databases">
        <authorList>
            <consortium name="CYATHOMIX"/>
        </authorList>
    </citation>
    <scope>NUCLEOTIDE SEQUENCE</scope>
    <source>
        <strain evidence="1">N/A</strain>
    </source>
</reference>
<feature type="non-terminal residue" evidence="1">
    <location>
        <position position="1"/>
    </location>
</feature>
<dbReference type="AlphaFoldDB" id="A0AA36H903"/>
<evidence type="ECO:0000313" key="2">
    <source>
        <dbReference type="Proteomes" id="UP001176961"/>
    </source>
</evidence>
<evidence type="ECO:0000313" key="1">
    <source>
        <dbReference type="EMBL" id="CAJ0606309.1"/>
    </source>
</evidence>
<proteinExistence type="predicted"/>
<dbReference type="EMBL" id="CATQJL010000316">
    <property type="protein sequence ID" value="CAJ0606309.1"/>
    <property type="molecule type" value="Genomic_DNA"/>
</dbReference>
<keyword evidence="2" id="KW-1185">Reference proteome</keyword>
<protein>
    <recommendedName>
        <fullName evidence="3">CCHC-type domain-containing protein</fullName>
    </recommendedName>
</protein>
<name>A0AA36H903_CYLNA</name>
<dbReference type="SUPFAM" id="SSF57756">
    <property type="entry name" value="Retrovirus zinc finger-like domains"/>
    <property type="match status" value="1"/>
</dbReference>
<dbReference type="InterPro" id="IPR036875">
    <property type="entry name" value="Znf_CCHC_sf"/>
</dbReference>